<dbReference type="PATRIC" id="fig|749414.3.peg.5950"/>
<name>D7CEI9_STRBB</name>
<keyword evidence="1" id="KW-0472">Membrane</keyword>
<dbReference type="Proteomes" id="UP000000377">
    <property type="component" value="Chromosome"/>
</dbReference>
<keyword evidence="3" id="KW-1185">Reference proteome</keyword>
<dbReference type="eggNOG" id="ENOG503281U">
    <property type="taxonomic scope" value="Bacteria"/>
</dbReference>
<accession>D7CEI9</accession>
<reference evidence="2 3" key="1">
    <citation type="journal article" date="2010" name="J. Bacteriol.">
        <title>Genome sequence of the milbemycin-producing bacterium Streptomyces bingchenggensis.</title>
        <authorList>
            <person name="Wang X.J."/>
            <person name="Yan Y.J."/>
            <person name="Zhang B."/>
            <person name="An J."/>
            <person name="Wang J.J."/>
            <person name="Tian J."/>
            <person name="Jiang L."/>
            <person name="Chen Y.H."/>
            <person name="Huang S.X."/>
            <person name="Yin M."/>
            <person name="Zhang J."/>
            <person name="Gao A.L."/>
            <person name="Liu C.X."/>
            <person name="Zhu Z.X."/>
            <person name="Xiang W.S."/>
        </authorList>
    </citation>
    <scope>NUCLEOTIDE SEQUENCE [LARGE SCALE GENOMIC DNA]</scope>
    <source>
        <strain evidence="2 3">BCW-1</strain>
    </source>
</reference>
<dbReference type="EMBL" id="CP002047">
    <property type="protein sequence ID" value="ADI08885.1"/>
    <property type="molecule type" value="Genomic_DNA"/>
</dbReference>
<gene>
    <name evidence="2" type="ordered locus">SBI_05765</name>
</gene>
<dbReference type="KEGG" id="sbh:SBI_05765"/>
<keyword evidence="1" id="KW-1133">Transmembrane helix</keyword>
<dbReference type="HOGENOM" id="CLU_2669486_0_0_11"/>
<evidence type="ECO:0000256" key="1">
    <source>
        <dbReference type="SAM" id="Phobius"/>
    </source>
</evidence>
<dbReference type="RefSeq" id="WP_014178348.1">
    <property type="nucleotide sequence ID" value="NC_016582.1"/>
</dbReference>
<proteinExistence type="predicted"/>
<feature type="transmembrane region" description="Helical" evidence="1">
    <location>
        <begin position="47"/>
        <end position="70"/>
    </location>
</feature>
<evidence type="ECO:0000313" key="2">
    <source>
        <dbReference type="EMBL" id="ADI08885.1"/>
    </source>
</evidence>
<sequence length="76" mass="8380">MDSKAVLAYFARKIRAARLRRRGAVGKVKPISPSGAKIRRRFHFLRWALIVQVLKGAAFAGGGIVVQVLLARYFGA</sequence>
<keyword evidence="1" id="KW-0812">Transmembrane</keyword>
<dbReference type="AlphaFoldDB" id="D7CEI9"/>
<organism evidence="2 3">
    <name type="scientific">Streptomyces bingchenggensis (strain BCW-1)</name>
    <dbReference type="NCBI Taxonomy" id="749414"/>
    <lineage>
        <taxon>Bacteria</taxon>
        <taxon>Bacillati</taxon>
        <taxon>Actinomycetota</taxon>
        <taxon>Actinomycetes</taxon>
        <taxon>Kitasatosporales</taxon>
        <taxon>Streptomycetaceae</taxon>
        <taxon>Streptomyces</taxon>
    </lineage>
</organism>
<evidence type="ECO:0000313" key="3">
    <source>
        <dbReference type="Proteomes" id="UP000000377"/>
    </source>
</evidence>
<protein>
    <submittedName>
        <fullName evidence="2">Uncharacterized protein</fullName>
    </submittedName>
</protein>